<evidence type="ECO:0000313" key="6">
    <source>
        <dbReference type="EMBL" id="CAA2969553.1"/>
    </source>
</evidence>
<dbReference type="InterPro" id="IPR003441">
    <property type="entry name" value="NAC-dom"/>
</dbReference>
<dbReference type="Gramene" id="OE9A026587T1">
    <property type="protein sequence ID" value="OE9A026587C1"/>
    <property type="gene ID" value="OE9A026587"/>
</dbReference>
<evidence type="ECO:0000313" key="7">
    <source>
        <dbReference type="Proteomes" id="UP000594638"/>
    </source>
</evidence>
<comment type="caution">
    <text evidence="6">The sequence shown here is derived from an EMBL/GenBank/DDBJ whole genome shotgun (WGS) entry which is preliminary data.</text>
</comment>
<gene>
    <name evidence="6" type="ORF">OLEA9_A026587</name>
</gene>
<keyword evidence="7" id="KW-1185">Reference proteome</keyword>
<keyword evidence="4" id="KW-0539">Nucleus</keyword>
<dbReference type="PANTHER" id="PTHR31079">
    <property type="entry name" value="NAC DOMAIN-CONTAINING PROTEIN 73"/>
    <property type="match status" value="1"/>
</dbReference>
<evidence type="ECO:0000256" key="4">
    <source>
        <dbReference type="ARBA" id="ARBA00023242"/>
    </source>
</evidence>
<dbReference type="PANTHER" id="PTHR31079:SF2">
    <property type="entry name" value="NAC DOMAIN CONTAINING PROTEIN 44-RELATED"/>
    <property type="match status" value="1"/>
</dbReference>
<dbReference type="InterPro" id="IPR044799">
    <property type="entry name" value="SOG1-like"/>
</dbReference>
<organism evidence="6 7">
    <name type="scientific">Olea europaea subsp. europaea</name>
    <dbReference type="NCBI Taxonomy" id="158383"/>
    <lineage>
        <taxon>Eukaryota</taxon>
        <taxon>Viridiplantae</taxon>
        <taxon>Streptophyta</taxon>
        <taxon>Embryophyta</taxon>
        <taxon>Tracheophyta</taxon>
        <taxon>Spermatophyta</taxon>
        <taxon>Magnoliopsida</taxon>
        <taxon>eudicotyledons</taxon>
        <taxon>Gunneridae</taxon>
        <taxon>Pentapetalae</taxon>
        <taxon>asterids</taxon>
        <taxon>lamiids</taxon>
        <taxon>Lamiales</taxon>
        <taxon>Oleaceae</taxon>
        <taxon>Oleeae</taxon>
        <taxon>Olea</taxon>
    </lineage>
</organism>
<dbReference type="PROSITE" id="PS51005">
    <property type="entry name" value="NAC"/>
    <property type="match status" value="1"/>
</dbReference>
<evidence type="ECO:0000256" key="3">
    <source>
        <dbReference type="ARBA" id="ARBA00023163"/>
    </source>
</evidence>
<keyword evidence="2" id="KW-0238">DNA-binding</keyword>
<dbReference type="OrthoDB" id="643388at2759"/>
<evidence type="ECO:0000256" key="2">
    <source>
        <dbReference type="ARBA" id="ARBA00023125"/>
    </source>
</evidence>
<accession>A0A8S0QTS8</accession>
<dbReference type="SUPFAM" id="SSF101941">
    <property type="entry name" value="NAC domain"/>
    <property type="match status" value="1"/>
</dbReference>
<dbReference type="EMBL" id="CACTIH010001944">
    <property type="protein sequence ID" value="CAA2969553.1"/>
    <property type="molecule type" value="Genomic_DNA"/>
</dbReference>
<dbReference type="Proteomes" id="UP000594638">
    <property type="component" value="Unassembled WGS sequence"/>
</dbReference>
<evidence type="ECO:0000259" key="5">
    <source>
        <dbReference type="PROSITE" id="PS51005"/>
    </source>
</evidence>
<dbReference type="AlphaFoldDB" id="A0A8S0QTS8"/>
<dbReference type="GO" id="GO:0003700">
    <property type="term" value="F:DNA-binding transcription factor activity"/>
    <property type="evidence" value="ECO:0007669"/>
    <property type="project" value="InterPro"/>
</dbReference>
<feature type="domain" description="NAC" evidence="5">
    <location>
        <begin position="51"/>
        <end position="107"/>
    </location>
</feature>
<proteinExistence type="predicted"/>
<sequence length="107" mass="11824">MKRSWLIDGRGFAQKVKNAASEIKDCGASRECPNCHYRIDNSDVVNDWPGLPAGVKFDPSDIELIEHLATKIGVGNSKLHVFIDDFIPTLEGDEGICYTHPENLPGE</sequence>
<keyword evidence="3" id="KW-0804">Transcription</keyword>
<dbReference type="InterPro" id="IPR036093">
    <property type="entry name" value="NAC_dom_sf"/>
</dbReference>
<evidence type="ECO:0000256" key="1">
    <source>
        <dbReference type="ARBA" id="ARBA00023015"/>
    </source>
</evidence>
<protein>
    <submittedName>
        <fullName evidence="6">NAC domain-containing 8-like</fullName>
    </submittedName>
</protein>
<dbReference type="GO" id="GO:0005634">
    <property type="term" value="C:nucleus"/>
    <property type="evidence" value="ECO:0007669"/>
    <property type="project" value="TreeGrafter"/>
</dbReference>
<dbReference type="GO" id="GO:0000976">
    <property type="term" value="F:transcription cis-regulatory region binding"/>
    <property type="evidence" value="ECO:0007669"/>
    <property type="project" value="TreeGrafter"/>
</dbReference>
<name>A0A8S0QTS8_OLEEU</name>
<reference evidence="6 7" key="1">
    <citation type="submission" date="2019-12" db="EMBL/GenBank/DDBJ databases">
        <authorList>
            <person name="Alioto T."/>
            <person name="Alioto T."/>
            <person name="Gomez Garrido J."/>
        </authorList>
    </citation>
    <scope>NUCLEOTIDE SEQUENCE [LARGE SCALE GENOMIC DNA]</scope>
</reference>
<keyword evidence="1" id="KW-0805">Transcription regulation</keyword>